<protein>
    <submittedName>
        <fullName evidence="1">Abhydrolase 3 domain-containing protein</fullName>
    </submittedName>
</protein>
<dbReference type="Proteomes" id="UP000829398">
    <property type="component" value="Chromosome 8"/>
</dbReference>
<reference evidence="2" key="1">
    <citation type="journal article" date="2023" name="Hortic. Res.">
        <title>A chromosome-level phased genome enabling allele-level studies in sweet orange: a case study on citrus Huanglongbing tolerance.</title>
        <authorList>
            <person name="Wu B."/>
            <person name="Yu Q."/>
            <person name="Deng Z."/>
            <person name="Duan Y."/>
            <person name="Luo F."/>
            <person name="Gmitter F. Jr."/>
        </authorList>
    </citation>
    <scope>NUCLEOTIDE SEQUENCE [LARGE SCALE GENOMIC DNA]</scope>
    <source>
        <strain evidence="2">cv. Valencia</strain>
    </source>
</reference>
<gene>
    <name evidence="1" type="ORF">KPL71_022849</name>
</gene>
<organism evidence="1 2">
    <name type="scientific">Citrus sinensis</name>
    <name type="common">Sweet orange</name>
    <name type="synonym">Citrus aurantium var. sinensis</name>
    <dbReference type="NCBI Taxonomy" id="2711"/>
    <lineage>
        <taxon>Eukaryota</taxon>
        <taxon>Viridiplantae</taxon>
        <taxon>Streptophyta</taxon>
        <taxon>Embryophyta</taxon>
        <taxon>Tracheophyta</taxon>
        <taxon>Spermatophyta</taxon>
        <taxon>Magnoliopsida</taxon>
        <taxon>eudicotyledons</taxon>
        <taxon>Gunneridae</taxon>
        <taxon>Pentapetalae</taxon>
        <taxon>rosids</taxon>
        <taxon>malvids</taxon>
        <taxon>Sapindales</taxon>
        <taxon>Rutaceae</taxon>
        <taxon>Aurantioideae</taxon>
        <taxon>Citrus</taxon>
    </lineage>
</organism>
<comment type="caution">
    <text evidence="1">The sequence shown here is derived from an EMBL/GenBank/DDBJ whole genome shotgun (WGS) entry which is preliminary data.</text>
</comment>
<proteinExistence type="predicted"/>
<keyword evidence="2" id="KW-1185">Reference proteome</keyword>
<evidence type="ECO:0000313" key="1">
    <source>
        <dbReference type="EMBL" id="KAH9695626.1"/>
    </source>
</evidence>
<sequence length="935" mass="104034">MDHHHVKSLTFRRREWFVLLMEMMTMMLKGVAAEDQTAGPAAGLLCICDCATCPVICSPPPPSPAESDTPVAPPPTHHSPPQSYYHSPPPPSPTSSPPPPPLRPRTSEPPSGSSPSWGTPPPPPFKYNNNVPPGQGPPTTSYRESFNENSIVYMSEDYRIDEQQLTVATSSSTNHKHEPLVHDVSHCVFFDVEAVVDGSVIEIGSVLPDKYTLTKLWADIIDTCWDTPIRYASIREYKVMLPWSSEYQNLFNDNDMQDAFQKLREKEYRWARFIVNTSIGLKPAYKSSEHPISSNDNSIDFYTPANQVSINLNLEPDMDWSSFADEEILAKFSVLNSNMHPENSISVLENEISPSSTDDTENIAKYLGNVVPEPSDDESDGSGDDESDHGLDDYQSGDESGEESDNENDEAAWARYETSSGGFEFTGDGENIILRPGQLFIDVYEFRKVIRVFAIRNGFRLNRIKNEKATEFGFFRVYKDGRVELFEPDCEKIPPSDDPTTGVRSKDVVISSEPPVSARIFIPYEAQNPNQKKLPLLFYVHGGGFCRRSAFGPRSHNFCSVVSAQANAIVVSVEYGLFPDRPIPACYEDSWAALNWVASHAGGNGPEPWLNDHAHFGRVFIGGGSAGGNIAHTLAFRVGSIGLPCVKVVGVIMVHPFFGGTSPEEDELWLYMCPTNGGLQDPRLKPPAEDLARLGCDRVLIFVAEKDFLKPVAMNYYEDLKKSGWKGTVELVETHGEGHSFYFDNLKCEKAVELINKAAPYVLLSDDRANLNEDAKSPRGVYVTAYANPTSAKYKRDAEFIRGDPHLNWQDIFWGVWAPQEQNRADLIKAQSGQYLTRSRLGHDNGLHEVNNDFDVKATLANLSKKVEVLTINQSMNHHPSVANEICALCSNLSHMTQNCPSLPAYQKAYSELVHALQLYGKSSNSPYLPTYNPN</sequence>
<accession>A0ACB8IFF1</accession>
<name>A0ACB8IFF1_CITSI</name>
<evidence type="ECO:0000313" key="2">
    <source>
        <dbReference type="Proteomes" id="UP000829398"/>
    </source>
</evidence>
<dbReference type="EMBL" id="CM039177">
    <property type="protein sequence ID" value="KAH9695626.1"/>
    <property type="molecule type" value="Genomic_DNA"/>
</dbReference>